<keyword evidence="7 9" id="KW-0472">Membrane</keyword>
<feature type="transmembrane region" description="Helical" evidence="9">
    <location>
        <begin position="54"/>
        <end position="71"/>
    </location>
</feature>
<comment type="caution">
    <text evidence="11">The sequence shown here is derived from an EMBL/GenBank/DDBJ whole genome shotgun (WGS) entry which is preliminary data.</text>
</comment>
<accession>A0ABU9T3C9</accession>
<evidence type="ECO:0000313" key="11">
    <source>
        <dbReference type="EMBL" id="MEM5500279.1"/>
    </source>
</evidence>
<evidence type="ECO:0000259" key="10">
    <source>
        <dbReference type="Pfam" id="PF04290"/>
    </source>
</evidence>
<reference evidence="11 12" key="1">
    <citation type="submission" date="2024-03" db="EMBL/GenBank/DDBJ databases">
        <title>Community enrichment and isolation of bacterial strains for fucoidan degradation.</title>
        <authorList>
            <person name="Sichert A."/>
        </authorList>
    </citation>
    <scope>NUCLEOTIDE SEQUENCE [LARGE SCALE GENOMIC DNA]</scope>
    <source>
        <strain evidence="11 12">AS62</strain>
    </source>
</reference>
<name>A0ABU9T3C9_9HYPH</name>
<keyword evidence="12" id="KW-1185">Reference proteome</keyword>
<keyword evidence="3" id="KW-1003">Cell membrane</keyword>
<evidence type="ECO:0000313" key="12">
    <source>
        <dbReference type="Proteomes" id="UP001477870"/>
    </source>
</evidence>
<evidence type="ECO:0000256" key="1">
    <source>
        <dbReference type="ARBA" id="ARBA00004429"/>
    </source>
</evidence>
<dbReference type="Proteomes" id="UP001477870">
    <property type="component" value="Unassembled WGS sequence"/>
</dbReference>
<keyword evidence="5 9" id="KW-0812">Transmembrane</keyword>
<evidence type="ECO:0000256" key="7">
    <source>
        <dbReference type="ARBA" id="ARBA00023136"/>
    </source>
</evidence>
<dbReference type="InterPro" id="IPR007387">
    <property type="entry name" value="TRAP_DctQ"/>
</dbReference>
<keyword evidence="6 9" id="KW-1133">Transmembrane helix</keyword>
<feature type="domain" description="Tripartite ATP-independent periplasmic transporters DctQ component" evidence="10">
    <location>
        <begin position="30"/>
        <end position="158"/>
    </location>
</feature>
<protein>
    <recommendedName>
        <fullName evidence="9">TRAP transporter small permease protein</fullName>
    </recommendedName>
</protein>
<comment type="function">
    <text evidence="9">Part of the tripartite ATP-independent periplasmic (TRAP) transport system.</text>
</comment>
<feature type="transmembrane region" description="Helical" evidence="9">
    <location>
        <begin position="20"/>
        <end position="39"/>
    </location>
</feature>
<evidence type="ECO:0000256" key="8">
    <source>
        <dbReference type="ARBA" id="ARBA00038436"/>
    </source>
</evidence>
<sequence>MQKTMLTVSDILDRVTRICIWAAGTGLVLMTAFIAWQVFGRYVLNNTPTWTESISVMIMGWFIFLGAAVGIREGYHLSFDVVLYFLPRKAQLILFSISDIVVAAFSFGMMIYGWQLMMNAWNSTIPNIGISGGTVFVALTMGGALIFLFSLERLVRRMAGLPTRRFGDATDEEI</sequence>
<comment type="subcellular location">
    <subcellularLocation>
        <location evidence="1 9">Cell inner membrane</location>
        <topology evidence="1 9">Multi-pass membrane protein</topology>
    </subcellularLocation>
</comment>
<keyword evidence="2 9" id="KW-0813">Transport</keyword>
<comment type="subunit">
    <text evidence="9">The complex comprises the extracytoplasmic solute receptor protein and the two transmembrane proteins.</text>
</comment>
<evidence type="ECO:0000256" key="6">
    <source>
        <dbReference type="ARBA" id="ARBA00022989"/>
    </source>
</evidence>
<proteinExistence type="inferred from homology"/>
<organism evidence="11 12">
    <name type="scientific">Ahrensia kielensis</name>
    <dbReference type="NCBI Taxonomy" id="76980"/>
    <lineage>
        <taxon>Bacteria</taxon>
        <taxon>Pseudomonadati</taxon>
        <taxon>Pseudomonadota</taxon>
        <taxon>Alphaproteobacteria</taxon>
        <taxon>Hyphomicrobiales</taxon>
        <taxon>Ahrensiaceae</taxon>
        <taxon>Ahrensia</taxon>
    </lineage>
</organism>
<dbReference type="Pfam" id="PF04290">
    <property type="entry name" value="DctQ"/>
    <property type="match status" value="1"/>
</dbReference>
<evidence type="ECO:0000256" key="5">
    <source>
        <dbReference type="ARBA" id="ARBA00022692"/>
    </source>
</evidence>
<evidence type="ECO:0000256" key="9">
    <source>
        <dbReference type="RuleBase" id="RU369079"/>
    </source>
</evidence>
<evidence type="ECO:0000256" key="4">
    <source>
        <dbReference type="ARBA" id="ARBA00022519"/>
    </source>
</evidence>
<dbReference type="PANTHER" id="PTHR35011">
    <property type="entry name" value="2,3-DIKETO-L-GULONATE TRAP TRANSPORTER SMALL PERMEASE PROTEIN YIAM"/>
    <property type="match status" value="1"/>
</dbReference>
<feature type="transmembrane region" description="Helical" evidence="9">
    <location>
        <begin position="134"/>
        <end position="155"/>
    </location>
</feature>
<gene>
    <name evidence="11" type="ORF">WNY59_01610</name>
</gene>
<comment type="similarity">
    <text evidence="8 9">Belongs to the TRAP transporter small permease family.</text>
</comment>
<feature type="transmembrane region" description="Helical" evidence="9">
    <location>
        <begin position="92"/>
        <end position="114"/>
    </location>
</feature>
<dbReference type="InterPro" id="IPR055348">
    <property type="entry name" value="DctQ"/>
</dbReference>
<evidence type="ECO:0000256" key="3">
    <source>
        <dbReference type="ARBA" id="ARBA00022475"/>
    </source>
</evidence>
<dbReference type="EMBL" id="JBBMQO010000001">
    <property type="protein sequence ID" value="MEM5500279.1"/>
    <property type="molecule type" value="Genomic_DNA"/>
</dbReference>
<evidence type="ECO:0000256" key="2">
    <source>
        <dbReference type="ARBA" id="ARBA00022448"/>
    </source>
</evidence>
<dbReference type="PANTHER" id="PTHR35011:SF11">
    <property type="entry name" value="TRAP TRANSPORTER SMALL PERMEASE PROTEIN"/>
    <property type="match status" value="1"/>
</dbReference>
<keyword evidence="4 9" id="KW-0997">Cell inner membrane</keyword>
<dbReference type="RefSeq" id="WP_018688451.1">
    <property type="nucleotide sequence ID" value="NZ_JBBMQO010000001.1"/>
</dbReference>